<accession>A0A366H6J1</accession>
<protein>
    <submittedName>
        <fullName evidence="1">Uncharacterized protein</fullName>
    </submittedName>
</protein>
<dbReference type="EMBL" id="QNRR01000013">
    <property type="protein sequence ID" value="RBP37739.1"/>
    <property type="molecule type" value="Genomic_DNA"/>
</dbReference>
<dbReference type="Proteomes" id="UP000253426">
    <property type="component" value="Unassembled WGS sequence"/>
</dbReference>
<proteinExistence type="predicted"/>
<sequence>MEPFSKDDPLHKLLGKSRVAEPRPNFTQNVLRAVRQEPQRMGFWERCRAWLEEESAFKKLNHGVLATAAVLTLSLVVWKQTDTSAGNRTDVAASKSATSSEAVEAVSTADVPVEAVVASELESLDHLSVMLAQQDASAMTDSEIVSLLY</sequence>
<dbReference type="OrthoDB" id="191263at2"/>
<name>A0A366H6J1_9BACT</name>
<comment type="caution">
    <text evidence="1">The sequence shown here is derived from an EMBL/GenBank/DDBJ whole genome shotgun (WGS) entry which is preliminary data.</text>
</comment>
<evidence type="ECO:0000313" key="1">
    <source>
        <dbReference type="EMBL" id="RBP37739.1"/>
    </source>
</evidence>
<dbReference type="RefSeq" id="WP_113961433.1">
    <property type="nucleotide sequence ID" value="NZ_QNRR01000013.1"/>
</dbReference>
<reference evidence="1 2" key="1">
    <citation type="submission" date="2018-06" db="EMBL/GenBank/DDBJ databases">
        <title>Genomic Encyclopedia of Type Strains, Phase IV (KMG-IV): sequencing the most valuable type-strain genomes for metagenomic binning, comparative biology and taxonomic classification.</title>
        <authorList>
            <person name="Goeker M."/>
        </authorList>
    </citation>
    <scope>NUCLEOTIDE SEQUENCE [LARGE SCALE GENOMIC DNA]</scope>
    <source>
        <strain evidence="1 2">DSM 25532</strain>
    </source>
</reference>
<evidence type="ECO:0000313" key="2">
    <source>
        <dbReference type="Proteomes" id="UP000253426"/>
    </source>
</evidence>
<organism evidence="1 2">
    <name type="scientific">Roseimicrobium gellanilyticum</name>
    <dbReference type="NCBI Taxonomy" id="748857"/>
    <lineage>
        <taxon>Bacteria</taxon>
        <taxon>Pseudomonadati</taxon>
        <taxon>Verrucomicrobiota</taxon>
        <taxon>Verrucomicrobiia</taxon>
        <taxon>Verrucomicrobiales</taxon>
        <taxon>Verrucomicrobiaceae</taxon>
        <taxon>Roseimicrobium</taxon>
    </lineage>
</organism>
<keyword evidence="2" id="KW-1185">Reference proteome</keyword>
<gene>
    <name evidence="1" type="ORF">DES53_113121</name>
</gene>
<dbReference type="AlphaFoldDB" id="A0A366H6J1"/>